<dbReference type="AlphaFoldDB" id="U7VCM1"/>
<name>U7VCM1_9FUSO</name>
<dbReference type="InterPro" id="IPR036388">
    <property type="entry name" value="WH-like_DNA-bd_sf"/>
</dbReference>
<dbReference type="eggNOG" id="COG5527">
    <property type="taxonomic scope" value="Bacteria"/>
</dbReference>
<accession>U7VCM1</accession>
<protein>
    <recommendedName>
        <fullName evidence="3">Initiator RepB protein</fullName>
    </recommendedName>
</protein>
<reference evidence="1 2" key="1">
    <citation type="submission" date="2013-08" db="EMBL/GenBank/DDBJ databases">
        <authorList>
            <person name="Weinstock G."/>
            <person name="Sodergren E."/>
            <person name="Wylie T."/>
            <person name="Fulton L."/>
            <person name="Fulton R."/>
            <person name="Fronick C."/>
            <person name="O'Laughlin M."/>
            <person name="Godfrey J."/>
            <person name="Miner T."/>
            <person name="Herter B."/>
            <person name="Appelbaum E."/>
            <person name="Cordes M."/>
            <person name="Lek S."/>
            <person name="Wollam A."/>
            <person name="Pepin K.H."/>
            <person name="Palsikar V.B."/>
            <person name="Mitreva M."/>
            <person name="Wilson R.K."/>
        </authorList>
    </citation>
    <scope>NUCLEOTIDE SEQUENCE [LARGE SCALE GENOMIC DNA]</scope>
    <source>
        <strain evidence="1 2">ATCC BAA-474</strain>
    </source>
</reference>
<proteinExistence type="predicted"/>
<dbReference type="Gene3D" id="1.10.10.10">
    <property type="entry name" value="Winged helix-like DNA-binding domain superfamily/Winged helix DNA-binding domain"/>
    <property type="match status" value="1"/>
</dbReference>
<dbReference type="RefSeq" id="WP_023050405.1">
    <property type="nucleotide sequence ID" value="NZ_CP173065.2"/>
</dbReference>
<evidence type="ECO:0000313" key="1">
    <source>
        <dbReference type="EMBL" id="ERT69226.1"/>
    </source>
</evidence>
<dbReference type="EMBL" id="AXZF01000031">
    <property type="protein sequence ID" value="ERT69226.1"/>
    <property type="molecule type" value="Genomic_DNA"/>
</dbReference>
<gene>
    <name evidence="1" type="ORF">HMPREF0202_00860</name>
</gene>
<comment type="caution">
    <text evidence="1">The sequence shown here is derived from an EMBL/GenBank/DDBJ whole genome shotgun (WGS) entry which is preliminary data.</text>
</comment>
<organism evidence="1 2">
    <name type="scientific">Cetobacterium somerae ATCC BAA-474</name>
    <dbReference type="NCBI Taxonomy" id="1319815"/>
    <lineage>
        <taxon>Bacteria</taxon>
        <taxon>Fusobacteriati</taxon>
        <taxon>Fusobacteriota</taxon>
        <taxon>Fusobacteriia</taxon>
        <taxon>Fusobacteriales</taxon>
        <taxon>Fusobacteriaceae</taxon>
        <taxon>Cetobacterium</taxon>
    </lineage>
</organism>
<sequence>MENKNIFIEFSKKLSKKERDFLRSVDINSSSVTVHLETLYKIFEVKEEPKIMELEKLLFKFFSKNIVITDSNLNLKKRFNILNSYFFEKDYVSFEFSSHILDEKIKKILKFKERYSYRFYQEILNSEKNILNISMNSLRDLLDIQETYDRFYDIEKNLLKPIFKDLITIGELDIEYEKNKVGEYKSAKILGIKIVKDYKSSETNAVKPIFSLTKTFKNLFELHSELMEIYKKLKGDTSYISNYHFNSKLLVKIYNIKNDETLIYTYKEFTFKILYRKDLPTVIEIFENVKDE</sequence>
<dbReference type="InterPro" id="IPR036390">
    <property type="entry name" value="WH_DNA-bd_sf"/>
</dbReference>
<evidence type="ECO:0000313" key="2">
    <source>
        <dbReference type="Proteomes" id="UP000017081"/>
    </source>
</evidence>
<dbReference type="Proteomes" id="UP000017081">
    <property type="component" value="Unassembled WGS sequence"/>
</dbReference>
<dbReference type="SUPFAM" id="SSF46785">
    <property type="entry name" value="Winged helix' DNA-binding domain"/>
    <property type="match status" value="1"/>
</dbReference>
<dbReference type="HOGENOM" id="CLU_057117_1_0_0"/>
<dbReference type="Pfam" id="PF21205">
    <property type="entry name" value="Rep3_C"/>
    <property type="match status" value="1"/>
</dbReference>
<dbReference type="STRING" id="1319815.HMPREF0202_00860"/>
<keyword evidence="2" id="KW-1185">Reference proteome</keyword>
<evidence type="ECO:0008006" key="3">
    <source>
        <dbReference type="Google" id="ProtNLM"/>
    </source>
</evidence>